<protein>
    <submittedName>
        <fullName evidence="1">DUF3843 family protein</fullName>
    </submittedName>
</protein>
<gene>
    <name evidence="1" type="ORF">NMU02_01980</name>
</gene>
<dbReference type="EMBL" id="JANDHW010000002">
    <property type="protein sequence ID" value="MCP9610859.1"/>
    <property type="molecule type" value="Genomic_DNA"/>
</dbReference>
<proteinExistence type="predicted"/>
<name>A0ABT1MER4_9BACT</name>
<dbReference type="InterPro" id="IPR024214">
    <property type="entry name" value="DUF3843"/>
</dbReference>
<dbReference type="Pfam" id="PF12954">
    <property type="entry name" value="DUF3843"/>
    <property type="match status" value="1"/>
</dbReference>
<reference evidence="1 2" key="1">
    <citation type="submission" date="2022-07" db="EMBL/GenBank/DDBJ databases">
        <title>Fecal culturing of patients with breast cancer.</title>
        <authorList>
            <person name="Teng N.M.Y."/>
            <person name="Kiu R."/>
            <person name="Evans R."/>
            <person name="Baker D.J."/>
            <person name="Zenner C."/>
            <person name="Robinson S.D."/>
            <person name="Hall L.J."/>
        </authorList>
    </citation>
    <scope>NUCLEOTIDE SEQUENCE [LARGE SCALE GENOMIC DNA]</scope>
    <source>
        <strain evidence="1 2">LH1063</strain>
    </source>
</reference>
<organism evidence="1 2">
    <name type="scientific">Coprobacter tertius</name>
    <dbReference type="NCBI Taxonomy" id="2944915"/>
    <lineage>
        <taxon>Bacteria</taxon>
        <taxon>Pseudomonadati</taxon>
        <taxon>Bacteroidota</taxon>
        <taxon>Bacteroidia</taxon>
        <taxon>Bacteroidales</taxon>
        <taxon>Barnesiellaceae</taxon>
        <taxon>Coprobacter</taxon>
    </lineage>
</organism>
<evidence type="ECO:0000313" key="2">
    <source>
        <dbReference type="Proteomes" id="UP001205603"/>
    </source>
</evidence>
<dbReference type="RefSeq" id="WP_255025467.1">
    <property type="nucleotide sequence ID" value="NZ_JANDHW010000002.1"/>
</dbReference>
<keyword evidence="2" id="KW-1185">Reference proteome</keyword>
<accession>A0ABT1MER4</accession>
<dbReference type="Proteomes" id="UP001205603">
    <property type="component" value="Unassembled WGS sequence"/>
</dbReference>
<evidence type="ECO:0000313" key="1">
    <source>
        <dbReference type="EMBL" id="MCP9610859.1"/>
    </source>
</evidence>
<sequence length="441" mass="51835">MAKKKQVIFSGDWMGMHPYQSSAPTDLYYVKLANRIYEAADVLFLSEAYHKLYLDEDEKKRFCCTLTAYFEDIISQTGIFTAFTRECLKRTGKPLPFYTCEDYAEDEINTCDLQFIIWHFFMQLDETNIPYSPLDPLFTQLATTVMQILDAEYETAPENEKLKKFFLQPNLTSRNIENWFSRIFWTGSESYLFQENGLRLQIDADDTVDMAKKENMEDRIPEMINMLCNDFAYNNVTEFFALRPAQWLSRILGKSVPVYECLDSLSRKYSGYFRYIEEKETHTRFTHIATGKEIEITNRSLIGFPPEMKNENRILFFGIVKWDNDWWLVGEARSYDGSEELADEITGQEEEYHLFDEKEELPENEQEIILNDILTDTQDEEGEPLSPTEVAWIALKSDELGKSFFKNAYLNNRIPELAFEGENGKILIKENLDFMLDYIKR</sequence>
<comment type="caution">
    <text evidence="1">The sequence shown here is derived from an EMBL/GenBank/DDBJ whole genome shotgun (WGS) entry which is preliminary data.</text>
</comment>